<dbReference type="HOGENOM" id="CLU_049301_1_1_10"/>
<dbReference type="eggNOG" id="COG0589">
    <property type="taxonomic scope" value="Bacteria"/>
</dbReference>
<feature type="domain" description="UspA" evidence="4">
    <location>
        <begin position="4"/>
        <end position="143"/>
    </location>
</feature>
<keyword evidence="2" id="KW-0963">Cytoplasm</keyword>
<reference evidence="5" key="1">
    <citation type="submission" date="2008-06" db="EMBL/GenBank/DDBJ databases">
        <title>Complete sequence of Chlorobium phaeobacteroides BS1.</title>
        <authorList>
            <consortium name="US DOE Joint Genome Institute"/>
            <person name="Lucas S."/>
            <person name="Copeland A."/>
            <person name="Lapidus A."/>
            <person name="Glavina del Rio T."/>
            <person name="Dalin E."/>
            <person name="Tice H."/>
            <person name="Bruce D."/>
            <person name="Goodwin L."/>
            <person name="Pitluck S."/>
            <person name="Schmutz J."/>
            <person name="Larimer F."/>
            <person name="Land M."/>
            <person name="Hauser L."/>
            <person name="Kyrpides N."/>
            <person name="Ovchinnikova G."/>
            <person name="Li T."/>
            <person name="Liu Z."/>
            <person name="Zhao F."/>
            <person name="Overmann J."/>
            <person name="Bryant D.A."/>
            <person name="Richardson P."/>
        </authorList>
    </citation>
    <scope>NUCLEOTIDE SEQUENCE [LARGE SCALE GENOMIC DNA]</scope>
    <source>
        <strain evidence="5">BS1</strain>
    </source>
</reference>
<sequence length="315" mass="35730">MRTIRNILYISSGNDEKQSAGFRKALDLTRTYDAQLTILLIYPDFPEEHEDLKKKFSSYLTHDLEDSMNAVMKEMSIMEDNIRIKHLVIEAKKIPPAITIIRHVLKGNHDLVVKDAEPIEGGRGFRGMDMTLLRKCPCPVLLSRKAPHTTAMKRFTVAIDPESREPGEKELSLTLLRLADSLSGDNGAEIDVVSCWEYELEKILQYKAWVNISKEEMHNNAEKYRKTHLSELEKLILEADIKTRHHIHHIKGRPEDVIPEFTLQHDTSLLVMGTVARTGIPGFLIGNTAENILEKTACSLLALKPDGYVSPVRAE</sequence>
<dbReference type="GO" id="GO:0005737">
    <property type="term" value="C:cytoplasm"/>
    <property type="evidence" value="ECO:0007669"/>
    <property type="project" value="UniProtKB-SubCell"/>
</dbReference>
<evidence type="ECO:0000313" key="5">
    <source>
        <dbReference type="EMBL" id="ACE04535.1"/>
    </source>
</evidence>
<dbReference type="Gene3D" id="3.40.50.12370">
    <property type="match status" value="1"/>
</dbReference>
<accession>B3EKA8</accession>
<dbReference type="SUPFAM" id="SSF52402">
    <property type="entry name" value="Adenine nucleotide alpha hydrolases-like"/>
    <property type="match status" value="2"/>
</dbReference>
<protein>
    <submittedName>
        <fullName evidence="5">UspA domain protein</fullName>
    </submittedName>
</protein>
<feature type="domain" description="UspA" evidence="4">
    <location>
        <begin position="153"/>
        <end position="303"/>
    </location>
</feature>
<dbReference type="PANTHER" id="PTHR47892">
    <property type="entry name" value="UNIVERSAL STRESS PROTEIN E"/>
    <property type="match status" value="1"/>
</dbReference>
<dbReference type="STRING" id="331678.Cphamn1_1615"/>
<dbReference type="InterPro" id="IPR006016">
    <property type="entry name" value="UspA"/>
</dbReference>
<organism evidence="5">
    <name type="scientific">Chlorobium phaeobacteroides (strain BS1)</name>
    <dbReference type="NCBI Taxonomy" id="331678"/>
    <lineage>
        <taxon>Bacteria</taxon>
        <taxon>Pseudomonadati</taxon>
        <taxon>Chlorobiota</taxon>
        <taxon>Chlorobiia</taxon>
        <taxon>Chlorobiales</taxon>
        <taxon>Chlorobiaceae</taxon>
        <taxon>Chlorobium/Pelodictyon group</taxon>
        <taxon>Chlorobium</taxon>
    </lineage>
</organism>
<dbReference type="OrthoDB" id="239260at2"/>
<dbReference type="EMBL" id="CP001101">
    <property type="protein sequence ID" value="ACE04535.1"/>
    <property type="molecule type" value="Genomic_DNA"/>
</dbReference>
<dbReference type="AlphaFoldDB" id="B3EKA8"/>
<comment type="subcellular location">
    <subcellularLocation>
        <location evidence="1">Cytoplasm</location>
    </subcellularLocation>
</comment>
<name>B3EKA8_CHLPB</name>
<gene>
    <name evidence="5" type="ordered locus">Cphamn1_1615</name>
</gene>
<evidence type="ECO:0000256" key="1">
    <source>
        <dbReference type="ARBA" id="ARBA00004496"/>
    </source>
</evidence>
<dbReference type="KEGG" id="cpb:Cphamn1_1615"/>
<comment type="function">
    <text evidence="3">Required for resistance to DNA-damaging agents.</text>
</comment>
<evidence type="ECO:0000256" key="2">
    <source>
        <dbReference type="ARBA" id="ARBA00022490"/>
    </source>
</evidence>
<dbReference type="PANTHER" id="PTHR47892:SF1">
    <property type="entry name" value="UNIVERSAL STRESS PROTEIN E"/>
    <property type="match status" value="1"/>
</dbReference>
<evidence type="ECO:0000259" key="4">
    <source>
        <dbReference type="Pfam" id="PF00582"/>
    </source>
</evidence>
<proteinExistence type="predicted"/>
<dbReference type="Pfam" id="PF00582">
    <property type="entry name" value="Usp"/>
    <property type="match status" value="2"/>
</dbReference>
<evidence type="ECO:0000256" key="3">
    <source>
        <dbReference type="ARBA" id="ARBA00037131"/>
    </source>
</evidence>